<feature type="site" description="Important for channel permeability" evidence="7">
    <location>
        <position position="293"/>
    </location>
</feature>
<dbReference type="PANTHER" id="PTHR10464">
    <property type="entry name" value="UREA TRANSPORTER"/>
    <property type="match status" value="1"/>
</dbReference>
<comment type="similarity">
    <text evidence="2">Belongs to the urea transporter family.</text>
</comment>
<gene>
    <name evidence="9" type="ORF">TK0001_4803</name>
</gene>
<dbReference type="PIRSF" id="PIRSF016502">
    <property type="entry name" value="Urea_transporter"/>
    <property type="match status" value="1"/>
</dbReference>
<feature type="transmembrane region" description="Helical" evidence="8">
    <location>
        <begin position="212"/>
        <end position="230"/>
    </location>
</feature>
<evidence type="ECO:0000256" key="1">
    <source>
        <dbReference type="ARBA" id="ARBA00004651"/>
    </source>
</evidence>
<dbReference type="InterPro" id="IPR004937">
    <property type="entry name" value="Urea_transporter"/>
</dbReference>
<feature type="transmembrane region" description="Helical" evidence="8">
    <location>
        <begin position="132"/>
        <end position="151"/>
    </location>
</feature>
<dbReference type="EMBL" id="LT962688">
    <property type="protein sequence ID" value="SOR31388.1"/>
    <property type="molecule type" value="Genomic_DNA"/>
</dbReference>
<feature type="transmembrane region" description="Helical" evidence="8">
    <location>
        <begin position="237"/>
        <end position="256"/>
    </location>
</feature>
<dbReference type="Proteomes" id="UP000233769">
    <property type="component" value="Chromosome tk0001"/>
</dbReference>
<keyword evidence="5 8" id="KW-1133">Transmembrane helix</keyword>
<dbReference type="PANTHER" id="PTHR10464:SF4">
    <property type="entry name" value="UREA TRANSPORTER"/>
    <property type="match status" value="1"/>
</dbReference>
<organism evidence="9 10">
    <name type="scientific">Methylorubrum extorquens</name>
    <name type="common">Methylobacterium dichloromethanicum</name>
    <name type="synonym">Methylobacterium extorquens</name>
    <dbReference type="NCBI Taxonomy" id="408"/>
    <lineage>
        <taxon>Bacteria</taxon>
        <taxon>Pseudomonadati</taxon>
        <taxon>Pseudomonadota</taxon>
        <taxon>Alphaproteobacteria</taxon>
        <taxon>Hyphomicrobiales</taxon>
        <taxon>Methylobacteriaceae</taxon>
        <taxon>Methylorubrum</taxon>
    </lineage>
</organism>
<accession>A0A2N9AVS4</accession>
<dbReference type="Gene3D" id="1.10.3430.10">
    <property type="entry name" value="Ammonium transporter AmtB like domains"/>
    <property type="match status" value="1"/>
</dbReference>
<evidence type="ECO:0000313" key="10">
    <source>
        <dbReference type="Proteomes" id="UP000233769"/>
    </source>
</evidence>
<feature type="transmembrane region" description="Helical" evidence="8">
    <location>
        <begin position="262"/>
        <end position="280"/>
    </location>
</feature>
<comment type="subcellular location">
    <subcellularLocation>
        <location evidence="1">Cell membrane</location>
        <topology evidence="1">Multi-pass membrane protein</topology>
    </subcellularLocation>
</comment>
<sequence>MARANSNLLVQSLRGTSQVFFMENALTGVLFFAAMAYASSVTGHWATTIGAAIGVLVATLTARLLECDDPSVSSGLYGFNGVLVGAALPTFIAVSPQLWASIVIGAAASTVFTAAFSATLTGKWGIPGSTGPFVLTGWLMVAAAYSFGGLHVTGDAPKLAGDVAPNLTCIPAPMDLVAIFFRNIAQVYLLGSAVSGVIILAGILIASVPAGIAAAAGSLISMIVAMAMGADPKAVSQGLYGFSPVLTAMAVGVIFLTPSPRVALYAGLATVMTVFVQGALDVMVAPAGIPSFTAPYVLTMYLFIAPKKLMAPHPHGPVADPMIDDQGKVPGKAPVHAAGTAR</sequence>
<evidence type="ECO:0000256" key="8">
    <source>
        <dbReference type="SAM" id="Phobius"/>
    </source>
</evidence>
<keyword evidence="3" id="KW-1003">Cell membrane</keyword>
<dbReference type="NCBIfam" id="TIGR03441">
    <property type="entry name" value="urea_trans_yut"/>
    <property type="match status" value="1"/>
</dbReference>
<dbReference type="Pfam" id="PF03253">
    <property type="entry name" value="UT"/>
    <property type="match status" value="1"/>
</dbReference>
<keyword evidence="6 8" id="KW-0472">Membrane</keyword>
<name>A0A2N9AVS4_METEX</name>
<evidence type="ECO:0000256" key="5">
    <source>
        <dbReference type="ARBA" id="ARBA00022989"/>
    </source>
</evidence>
<evidence type="ECO:0000256" key="3">
    <source>
        <dbReference type="ARBA" id="ARBA00022475"/>
    </source>
</evidence>
<dbReference type="GO" id="GO:0015204">
    <property type="term" value="F:urea transmembrane transporter activity"/>
    <property type="evidence" value="ECO:0007669"/>
    <property type="project" value="InterPro"/>
</dbReference>
<reference evidence="10" key="1">
    <citation type="submission" date="2017-10" db="EMBL/GenBank/DDBJ databases">
        <authorList>
            <person name="Regsiter A."/>
            <person name="William W."/>
        </authorList>
    </citation>
    <scope>NUCLEOTIDE SEQUENCE [LARGE SCALE GENOMIC DNA]</scope>
</reference>
<feature type="transmembrane region" description="Helical" evidence="8">
    <location>
        <begin position="44"/>
        <end position="62"/>
    </location>
</feature>
<dbReference type="GO" id="GO:0005886">
    <property type="term" value="C:plasma membrane"/>
    <property type="evidence" value="ECO:0007669"/>
    <property type="project" value="UniProtKB-SubCell"/>
</dbReference>
<evidence type="ECO:0000256" key="7">
    <source>
        <dbReference type="PIRSR" id="PIRSR016502-1"/>
    </source>
</evidence>
<feature type="transmembrane region" description="Helical" evidence="8">
    <location>
        <begin position="74"/>
        <end position="92"/>
    </location>
</feature>
<feature type="transmembrane region" description="Helical" evidence="8">
    <location>
        <begin position="188"/>
        <end position="206"/>
    </location>
</feature>
<evidence type="ECO:0000313" key="9">
    <source>
        <dbReference type="EMBL" id="SOR31388.1"/>
    </source>
</evidence>
<protein>
    <submittedName>
        <fullName evidence="9">Urea transporter</fullName>
    </submittedName>
</protein>
<feature type="transmembrane region" description="Helical" evidence="8">
    <location>
        <begin position="20"/>
        <end position="38"/>
    </location>
</feature>
<dbReference type="InterPro" id="IPR029020">
    <property type="entry name" value="Ammonium/urea_transptr"/>
</dbReference>
<dbReference type="AlphaFoldDB" id="A0A2N9AVS4"/>
<evidence type="ECO:0000256" key="2">
    <source>
        <dbReference type="ARBA" id="ARBA00005914"/>
    </source>
</evidence>
<feature type="transmembrane region" description="Helical" evidence="8">
    <location>
        <begin position="98"/>
        <end position="120"/>
    </location>
</feature>
<dbReference type="InterPro" id="IPR017807">
    <property type="entry name" value="Urea_transporter_bac"/>
</dbReference>
<keyword evidence="4 8" id="KW-0812">Transmembrane</keyword>
<evidence type="ECO:0000256" key="6">
    <source>
        <dbReference type="ARBA" id="ARBA00023136"/>
    </source>
</evidence>
<proteinExistence type="inferred from homology"/>
<feature type="transmembrane region" description="Helical" evidence="8">
    <location>
        <begin position="287"/>
        <end position="304"/>
    </location>
</feature>
<evidence type="ECO:0000256" key="4">
    <source>
        <dbReference type="ARBA" id="ARBA00022692"/>
    </source>
</evidence>